<dbReference type="GO" id="GO:0004386">
    <property type="term" value="F:helicase activity"/>
    <property type="evidence" value="ECO:0007669"/>
    <property type="project" value="UniProtKB-KW"/>
</dbReference>
<dbReference type="Proteomes" id="UP000823046">
    <property type="component" value="Unassembled WGS sequence"/>
</dbReference>
<evidence type="ECO:0000256" key="5">
    <source>
        <dbReference type="ARBA" id="ARBA00022884"/>
    </source>
</evidence>
<comment type="function">
    <text evidence="7">RNA helicase.</text>
</comment>
<dbReference type="EMBL" id="JADAQX010000417">
    <property type="protein sequence ID" value="KAF8820325.1"/>
    <property type="molecule type" value="Genomic_DNA"/>
</dbReference>
<feature type="region of interest" description="Disordered" evidence="8">
    <location>
        <begin position="1"/>
        <end position="24"/>
    </location>
</feature>
<dbReference type="PROSITE" id="PS51194">
    <property type="entry name" value="HELICASE_CTER"/>
    <property type="match status" value="1"/>
</dbReference>
<evidence type="ECO:0000256" key="3">
    <source>
        <dbReference type="ARBA" id="ARBA00022806"/>
    </source>
</evidence>
<proteinExistence type="inferred from homology"/>
<evidence type="ECO:0000313" key="12">
    <source>
        <dbReference type="Proteomes" id="UP000823046"/>
    </source>
</evidence>
<feature type="compositionally biased region" description="Polar residues" evidence="8">
    <location>
        <begin position="7"/>
        <end position="24"/>
    </location>
</feature>
<comment type="domain">
    <text evidence="7">The Q motif is unique to and characteristic of the DEAD box family of RNA helicases and controls ATP binding and hydrolysis.</text>
</comment>
<evidence type="ECO:0000259" key="9">
    <source>
        <dbReference type="PROSITE" id="PS51192"/>
    </source>
</evidence>
<evidence type="ECO:0000256" key="8">
    <source>
        <dbReference type="SAM" id="MobiDB-lite"/>
    </source>
</evidence>
<evidence type="ECO:0000256" key="2">
    <source>
        <dbReference type="ARBA" id="ARBA00022801"/>
    </source>
</evidence>
<keyword evidence="1 6" id="KW-0547">Nucleotide-binding</keyword>
<dbReference type="InterPro" id="IPR000629">
    <property type="entry name" value="RNA-helicase_DEAD-box_CS"/>
</dbReference>
<accession>A0ABQ7J8K8</accession>
<dbReference type="Gene3D" id="3.40.50.300">
    <property type="entry name" value="P-loop containing nucleotide triphosphate hydrolases"/>
    <property type="match status" value="2"/>
</dbReference>
<keyword evidence="5 7" id="KW-0694">RNA-binding</keyword>
<evidence type="ECO:0000256" key="4">
    <source>
        <dbReference type="ARBA" id="ARBA00022840"/>
    </source>
</evidence>
<evidence type="ECO:0000256" key="6">
    <source>
        <dbReference type="RuleBase" id="RU000492"/>
    </source>
</evidence>
<dbReference type="SMART" id="SM00487">
    <property type="entry name" value="DEXDc"/>
    <property type="match status" value="1"/>
</dbReference>
<feature type="domain" description="Helicase C-terminal" evidence="10">
    <location>
        <begin position="347"/>
        <end position="578"/>
    </location>
</feature>
<dbReference type="Pfam" id="PF00270">
    <property type="entry name" value="DEAD"/>
    <property type="match status" value="1"/>
</dbReference>
<organism evidence="11 12">
    <name type="scientific">Cardiosporidium cionae</name>
    <dbReference type="NCBI Taxonomy" id="476202"/>
    <lineage>
        <taxon>Eukaryota</taxon>
        <taxon>Sar</taxon>
        <taxon>Alveolata</taxon>
        <taxon>Apicomplexa</taxon>
        <taxon>Aconoidasida</taxon>
        <taxon>Nephromycida</taxon>
        <taxon>Cardiosporidium</taxon>
    </lineage>
</organism>
<evidence type="ECO:0000256" key="1">
    <source>
        <dbReference type="ARBA" id="ARBA00022741"/>
    </source>
</evidence>
<dbReference type="EC" id="3.6.4.13" evidence="7"/>
<keyword evidence="12" id="KW-1185">Reference proteome</keyword>
<sequence length="614" mass="69166">MKRRKISSSVALSDHAPSTTSKTNKPPDWTFRYFLIPSSADQESDPVKISAKTNTLQSLHPRIQHETSKIGIHHLFPVQEAVLPFLCHALDDSLSPYASDVCISAATGQGKTLCYVLPVVQSLYSRVVSRIRCITVTPTRELVMQVWEVFKTFCPKSDSKYKGPSIPELKVISLIGQSSFAKESLLLQQLPDIVVCTPGRLVEHYNYCMSQKATAFDGIRWFVIDEADRLLSQSYQNWIPVMHSIVEASTSSFSTKEEIPSALAAMPSGITPQKILLSATMTKNPQKLASLRLNRPIFFLTSTTGSFTSPDELLHRFISCREEIKPLKLICLLYQLLLSALEVRKSSLTSFEIPLKVLLFCSSKETAHRLSRLLQIHFCGEEQTFPPTVEIPMLFSRFLSVAAAKNESIQTKSPKDDIQIHNLFHIAMLQDASKASCQNDENDLTAGETQVISQHERVLQGQAVNFVVREFSASFPQILRSKLLNMFRKGSVNCLVCSDVAARGLDISDVDIVINYDTPTNIRTYIHRTGRTARAGRLGCTFSIIKKNQVRHFKHMLSKSDDCKKSIREWKIAKSMLLSMKSHYEHILKSLEFCLERESQGFLRPESALKKKSF</sequence>
<protein>
    <recommendedName>
        <fullName evidence="7">ATP-dependent RNA helicase</fullName>
        <ecNumber evidence="7">3.6.4.13</ecNumber>
    </recommendedName>
</protein>
<keyword evidence="2 6" id="KW-0378">Hydrolase</keyword>
<dbReference type="Pfam" id="PF00271">
    <property type="entry name" value="Helicase_C"/>
    <property type="match status" value="1"/>
</dbReference>
<dbReference type="InterPro" id="IPR011545">
    <property type="entry name" value="DEAD/DEAH_box_helicase_dom"/>
</dbReference>
<dbReference type="CDD" id="cd17956">
    <property type="entry name" value="DEADc_DDX51"/>
    <property type="match status" value="1"/>
</dbReference>
<reference evidence="11 12" key="1">
    <citation type="journal article" date="2020" name="bioRxiv">
        <title>Metabolic contributions of an alphaproteobacterial endosymbiont in the apicomplexan Cardiosporidium cionae.</title>
        <authorList>
            <person name="Hunter E.S."/>
            <person name="Paight C.J."/>
            <person name="Lane C.E."/>
        </authorList>
    </citation>
    <scope>NUCLEOTIDE SEQUENCE [LARGE SCALE GENOMIC DNA]</scope>
    <source>
        <strain evidence="11">ESH_2018</strain>
    </source>
</reference>
<dbReference type="PANTHER" id="PTHR24031">
    <property type="entry name" value="RNA HELICASE"/>
    <property type="match status" value="1"/>
</dbReference>
<comment type="catalytic activity">
    <reaction evidence="7">
        <text>ATP + H2O = ADP + phosphate + H(+)</text>
        <dbReference type="Rhea" id="RHEA:13065"/>
        <dbReference type="ChEBI" id="CHEBI:15377"/>
        <dbReference type="ChEBI" id="CHEBI:15378"/>
        <dbReference type="ChEBI" id="CHEBI:30616"/>
        <dbReference type="ChEBI" id="CHEBI:43474"/>
        <dbReference type="ChEBI" id="CHEBI:456216"/>
        <dbReference type="EC" id="3.6.4.13"/>
    </reaction>
</comment>
<evidence type="ECO:0000313" key="11">
    <source>
        <dbReference type="EMBL" id="KAF8820325.1"/>
    </source>
</evidence>
<dbReference type="InterPro" id="IPR014001">
    <property type="entry name" value="Helicase_ATP-bd"/>
</dbReference>
<dbReference type="SUPFAM" id="SSF52540">
    <property type="entry name" value="P-loop containing nucleoside triphosphate hydrolases"/>
    <property type="match status" value="1"/>
</dbReference>
<dbReference type="CDD" id="cd18787">
    <property type="entry name" value="SF2_C_DEAD"/>
    <property type="match status" value="1"/>
</dbReference>
<comment type="similarity">
    <text evidence="6">Belongs to the DEAD box helicase family.</text>
</comment>
<dbReference type="PROSITE" id="PS00039">
    <property type="entry name" value="DEAD_ATP_HELICASE"/>
    <property type="match status" value="1"/>
</dbReference>
<dbReference type="InterPro" id="IPR001650">
    <property type="entry name" value="Helicase_C-like"/>
</dbReference>
<dbReference type="InterPro" id="IPR027417">
    <property type="entry name" value="P-loop_NTPase"/>
</dbReference>
<dbReference type="SMART" id="SM00490">
    <property type="entry name" value="HELICc"/>
    <property type="match status" value="1"/>
</dbReference>
<name>A0ABQ7J8K8_9APIC</name>
<feature type="domain" description="Helicase ATP-binding" evidence="9">
    <location>
        <begin position="92"/>
        <end position="299"/>
    </location>
</feature>
<comment type="caution">
    <text evidence="11">The sequence shown here is derived from an EMBL/GenBank/DDBJ whole genome shotgun (WGS) entry which is preliminary data.</text>
</comment>
<keyword evidence="4 6" id="KW-0067">ATP-binding</keyword>
<dbReference type="PROSITE" id="PS51192">
    <property type="entry name" value="HELICASE_ATP_BIND_1"/>
    <property type="match status" value="1"/>
</dbReference>
<evidence type="ECO:0000256" key="7">
    <source>
        <dbReference type="RuleBase" id="RU365068"/>
    </source>
</evidence>
<keyword evidence="3 6" id="KW-0347">Helicase</keyword>
<gene>
    <name evidence="11" type="ORF">IE077_003290</name>
</gene>
<evidence type="ECO:0000259" key="10">
    <source>
        <dbReference type="PROSITE" id="PS51194"/>
    </source>
</evidence>